<dbReference type="PANTHER" id="PTHR33446:SF2">
    <property type="entry name" value="PROTEIN TONB"/>
    <property type="match status" value="1"/>
</dbReference>
<evidence type="ECO:0000256" key="1">
    <source>
        <dbReference type="SAM" id="Phobius"/>
    </source>
</evidence>
<keyword evidence="1" id="KW-1133">Transmembrane helix</keyword>
<dbReference type="InterPro" id="IPR051045">
    <property type="entry name" value="TonB-dependent_transducer"/>
</dbReference>
<dbReference type="InterPro" id="IPR037682">
    <property type="entry name" value="TonB_C"/>
</dbReference>
<sequence>MDTNNIPKTPLIDIIFNDRNKAYGAYELRTNYSSRLGKSLAFVFSVTAFLFVYSLMAKDSKNNDLGNKIDTVVTLADAPKKEEVIKIPEVIEPVKEQATSTVATERFDIPKIVPDDLFVETDRPPEIADLEHKKIAKFTSEGNDDIGQMVPPSILKEESIGPSINDFKKPEDEEPPIAITVSIEAQYPGGQSEWRRFLERNLDYPEGAEESGIQGDVWVQFIVDKEGNISEITALNDLGGGLAEEAIRIIKRSKKWKPAEYNGKKVTYRQKQKITFRIH</sequence>
<comment type="caution">
    <text evidence="3">The sequence shown here is derived from an EMBL/GenBank/DDBJ whole genome shotgun (WGS) entry which is preliminary data.</text>
</comment>
<proteinExistence type="predicted"/>
<dbReference type="Proteomes" id="UP001210231">
    <property type="component" value="Unassembled WGS sequence"/>
</dbReference>
<feature type="transmembrane region" description="Helical" evidence="1">
    <location>
        <begin position="39"/>
        <end position="56"/>
    </location>
</feature>
<reference evidence="3 4" key="1">
    <citation type="submission" date="2022-12" db="EMBL/GenBank/DDBJ databases">
        <title>Chitinophagaceae gen. sp. nov., a new member of the family Chitinophagaceae, isolated from soil in a chemical factory.</title>
        <authorList>
            <person name="Ke Z."/>
        </authorList>
    </citation>
    <scope>NUCLEOTIDE SEQUENCE [LARGE SCALE GENOMIC DNA]</scope>
    <source>
        <strain evidence="3 4">LY-5</strain>
    </source>
</reference>
<evidence type="ECO:0000259" key="2">
    <source>
        <dbReference type="PROSITE" id="PS52015"/>
    </source>
</evidence>
<name>A0ABT4UK28_9BACT</name>
<keyword evidence="4" id="KW-1185">Reference proteome</keyword>
<evidence type="ECO:0000313" key="4">
    <source>
        <dbReference type="Proteomes" id="UP001210231"/>
    </source>
</evidence>
<organism evidence="3 4">
    <name type="scientific">Polluticaenibacter yanchengensis</name>
    <dbReference type="NCBI Taxonomy" id="3014562"/>
    <lineage>
        <taxon>Bacteria</taxon>
        <taxon>Pseudomonadati</taxon>
        <taxon>Bacteroidota</taxon>
        <taxon>Chitinophagia</taxon>
        <taxon>Chitinophagales</taxon>
        <taxon>Chitinophagaceae</taxon>
        <taxon>Polluticaenibacter</taxon>
    </lineage>
</organism>
<dbReference type="PANTHER" id="PTHR33446">
    <property type="entry name" value="PROTEIN TONB-RELATED"/>
    <property type="match status" value="1"/>
</dbReference>
<accession>A0ABT4UK28</accession>
<dbReference type="RefSeq" id="WP_407030858.1">
    <property type="nucleotide sequence ID" value="NZ_JAQGEF010000006.1"/>
</dbReference>
<dbReference type="PROSITE" id="PS52015">
    <property type="entry name" value="TONB_CTD"/>
    <property type="match status" value="1"/>
</dbReference>
<protein>
    <submittedName>
        <fullName evidence="3">Energy transducer TonB</fullName>
    </submittedName>
</protein>
<dbReference type="Pfam" id="PF03544">
    <property type="entry name" value="TonB_C"/>
    <property type="match status" value="1"/>
</dbReference>
<evidence type="ECO:0000313" key="3">
    <source>
        <dbReference type="EMBL" id="MDA3614533.1"/>
    </source>
</evidence>
<dbReference type="EMBL" id="JAQGEF010000006">
    <property type="protein sequence ID" value="MDA3614533.1"/>
    <property type="molecule type" value="Genomic_DNA"/>
</dbReference>
<keyword evidence="1" id="KW-0812">Transmembrane</keyword>
<gene>
    <name evidence="3" type="ORF">O3P16_06915</name>
</gene>
<keyword evidence="1" id="KW-0472">Membrane</keyword>
<dbReference type="SUPFAM" id="SSF74653">
    <property type="entry name" value="TolA/TonB C-terminal domain"/>
    <property type="match status" value="1"/>
</dbReference>
<feature type="domain" description="TonB C-terminal" evidence="2">
    <location>
        <begin position="189"/>
        <end position="279"/>
    </location>
</feature>
<dbReference type="Gene3D" id="3.30.1150.10">
    <property type="match status" value="1"/>
</dbReference>